<keyword evidence="3" id="KW-1185">Reference proteome</keyword>
<feature type="compositionally biased region" description="Low complexity" evidence="1">
    <location>
        <begin position="24"/>
        <end position="42"/>
    </location>
</feature>
<evidence type="ECO:0000256" key="1">
    <source>
        <dbReference type="SAM" id="MobiDB-lite"/>
    </source>
</evidence>
<feature type="region of interest" description="Disordered" evidence="1">
    <location>
        <begin position="434"/>
        <end position="470"/>
    </location>
</feature>
<protein>
    <submittedName>
        <fullName evidence="2">Uncharacterized protein</fullName>
    </submittedName>
</protein>
<feature type="region of interest" description="Disordered" evidence="1">
    <location>
        <begin position="1"/>
        <end position="66"/>
    </location>
</feature>
<comment type="caution">
    <text evidence="2">The sequence shown here is derived from an EMBL/GenBank/DDBJ whole genome shotgun (WGS) entry which is preliminary data.</text>
</comment>
<organism evidence="2 3">
    <name type="scientific">Durusdinium trenchii</name>
    <dbReference type="NCBI Taxonomy" id="1381693"/>
    <lineage>
        <taxon>Eukaryota</taxon>
        <taxon>Sar</taxon>
        <taxon>Alveolata</taxon>
        <taxon>Dinophyceae</taxon>
        <taxon>Suessiales</taxon>
        <taxon>Symbiodiniaceae</taxon>
        <taxon>Durusdinium</taxon>
    </lineage>
</organism>
<accession>A0ABP0PLQ9</accession>
<feature type="compositionally biased region" description="Low complexity" evidence="1">
    <location>
        <begin position="980"/>
        <end position="992"/>
    </location>
</feature>
<dbReference type="Proteomes" id="UP001642484">
    <property type="component" value="Unassembled WGS sequence"/>
</dbReference>
<gene>
    <name evidence="2" type="ORF">CCMP2556_LOCUS37671</name>
</gene>
<evidence type="ECO:0000313" key="2">
    <source>
        <dbReference type="EMBL" id="CAK9076462.1"/>
    </source>
</evidence>
<evidence type="ECO:0000313" key="3">
    <source>
        <dbReference type="Proteomes" id="UP001642484"/>
    </source>
</evidence>
<dbReference type="EMBL" id="CAXAMN010023284">
    <property type="protein sequence ID" value="CAK9076462.1"/>
    <property type="molecule type" value="Genomic_DNA"/>
</dbReference>
<sequence length="1254" mass="137282">MVKAKAKAYALSPPPTKRCTSKTSPKIACAPRAAAATAVKSRPAPRDRGAAPPASSKPDAPDPLPLVGAENSQRWTFLKRLFMWPIRALDIFYDSLLKAQRDLPEKPEVLKQVLDNMKGFTISTSFSGIDTPATSWLSLAQGITSTLEIPFEDATLPSNLYAVEWNRKCRVELEHHPHPPEHIFGDINHFWAPGMKNKVERLIEQNMYQEAGWQGPTFLAFLCWVCMRLDQQEETCIQENVKEFDTTSDSHGRFLCGKEALLAQGFPVYSSLSSNIKHEVPDSNAPLVTEKYTANTFKSARAFRRKLVNHNCLKDWETFFASETDFLDPSLKQEVALNNMNNFATLIDAHFTGQDSEAIGVVLVEACKFCVHISVPLLPPTAGANDAQTQEHGSRRPPYLFKKTAEAEMVDRLRCPVSGAIYIKKLLQATSDLADPSNKRKRAKAPDLTEETAAAKKKAKSGAKASGKAKAKAKARADKGVLQAGETEETLNQGVAQVSWGGKMETRSRYWLDDVLAALTCVFGNGAADAEHDGFHKSPVFRLAVSYALEFCFAGSVALQKKKFTTWSKLRPALQKLISSYLKQSLGQLPTGTDLEDLLQQLIAEATSQNPCPALQAALAASKSEKSGHGGGANLWSLSKTVLANKEALSLCEQFLKKNNDPNPRNHHAFKLYLDRCRVVCCTCKGPEAWDPQTCDFHDKCSFTIPDLLGGLAQVFEQAGDAESFGLSQPTITLVGAAALAQCIHLTKELQDDVNASSVCPLESIGKQVKFMLKEVASDASANLQPSSESKSDNTDNAQRQRLQPKWCFNERILDSLLCSRAKYLLAAASHLMCRPAFNAKVPAGPSNRKFIFFDDLDEHEVELLHMVLKELCSSTVGISDPTFVCNVEARFAFQNPGSECDTLDSWPAMWSKVLMEVVKRGAKELSAQEVMDPSFQPSKLLKLLPAPARMCPKSFYTSGGGGPEASSTVKTEELGKQVGQSSAQDSGLASSSGPPSFYEVLHMHEIPNAKAQTVNVMDVLVLKSTIEAHIFTHALKNSSEKLLKLVKIDGKNGAVVDHLALVSPEGDLANSEKQEKLFAWGTLSLEGGNKSVKVGTMDLGFTVDLFLTPEGANKPSSYAPCAVWFTKPGYTEPKAMFRLGFQEETLTFADAAGQSRTVHLCLPYMQLRHEANSAAIQFLMKSPAIQQAVLMTRPWFEGEKPMPLKSKAPKLMIGGAVMSATKTEDPDLKKPEPFAECLVNAAVVPKHSTHLLK</sequence>
<name>A0ABP0PLQ9_9DINO</name>
<feature type="compositionally biased region" description="Basic residues" evidence="1">
    <location>
        <begin position="455"/>
        <end position="470"/>
    </location>
</feature>
<feature type="region of interest" description="Disordered" evidence="1">
    <location>
        <begin position="956"/>
        <end position="992"/>
    </location>
</feature>
<reference evidence="2 3" key="1">
    <citation type="submission" date="2024-02" db="EMBL/GenBank/DDBJ databases">
        <authorList>
            <person name="Chen Y."/>
            <person name="Shah S."/>
            <person name="Dougan E. K."/>
            <person name="Thang M."/>
            <person name="Chan C."/>
        </authorList>
    </citation>
    <scope>NUCLEOTIDE SEQUENCE [LARGE SCALE GENOMIC DNA]</scope>
</reference>
<proteinExistence type="predicted"/>